<keyword evidence="5" id="KW-1185">Reference proteome</keyword>
<dbReference type="PANTHER" id="PTHR34473:SF2">
    <property type="entry name" value="UPF0699 TRANSMEMBRANE PROTEIN YDBT"/>
    <property type="match status" value="1"/>
</dbReference>
<dbReference type="InterPro" id="IPR014529">
    <property type="entry name" value="UCP026631"/>
</dbReference>
<feature type="transmembrane region" description="Helical" evidence="2">
    <location>
        <begin position="407"/>
        <end position="424"/>
    </location>
</feature>
<evidence type="ECO:0000313" key="4">
    <source>
        <dbReference type="EMBL" id="RZQ61155.1"/>
    </source>
</evidence>
<feature type="domain" description="YdbS-like PH" evidence="3">
    <location>
        <begin position="421"/>
        <end position="493"/>
    </location>
</feature>
<feature type="transmembrane region" description="Helical" evidence="2">
    <location>
        <begin position="194"/>
        <end position="213"/>
    </location>
</feature>
<organism evidence="4 5">
    <name type="scientific">Amycolatopsis suaedae</name>
    <dbReference type="NCBI Taxonomy" id="2510978"/>
    <lineage>
        <taxon>Bacteria</taxon>
        <taxon>Bacillati</taxon>
        <taxon>Actinomycetota</taxon>
        <taxon>Actinomycetes</taxon>
        <taxon>Pseudonocardiales</taxon>
        <taxon>Pseudonocardiaceae</taxon>
        <taxon>Amycolatopsis</taxon>
    </lineage>
</organism>
<sequence>MTTGPVTSTADEPATLPAEPETAAEPDIPWLGLNFRVVWINAAKGIISSIPGLIGLVVSPDGPIWELLILSAIGLISTIRDFLRWLTTRYRITDERVERRTGLFIKQYRHVPRERIRSVDTSAKLRHRLVKLRVVHIGSAQATLSSAFKLDALSREAADQLRHELLPEQDVQPADDSGETLISRIHWYWNFYNIHVWSLLYGALLLVTNYFSFQTFGIDLLEVAHDLIVWADLGVGWTIAACVGVVFLLGVFASAVEFFVRHWNFELVRTTNSTDGTTLLTRQGLLSTRTVHRAARRIRGIQIREPLVWRWMKLAETKVITTGLQAASQGETANILPRGPLHEALHAATYVIPGRLRPLEVPLNRHPFSALTRRLWWATWVPAAVAGILFWLGAIDIVPDDIWVIPLWTWPLMWVLALVAYRALGHTLVGPYLVVRSGVTARATSVLLSRAVIGWRVRQTIFQRLRGRVTVGIPTAAGDRYYRAPDVSTKQALSFISGATPGLAAEFIEESH</sequence>
<keyword evidence="2" id="KW-1133">Transmembrane helix</keyword>
<dbReference type="InterPro" id="IPR005182">
    <property type="entry name" value="YdbS-like_PH"/>
</dbReference>
<name>A0A4V2ELD2_9PSEU</name>
<feature type="transmembrane region" description="Helical" evidence="2">
    <location>
        <begin position="38"/>
        <end position="58"/>
    </location>
</feature>
<dbReference type="EMBL" id="SFCC01000013">
    <property type="protein sequence ID" value="RZQ61155.1"/>
    <property type="molecule type" value="Genomic_DNA"/>
</dbReference>
<comment type="caution">
    <text evidence="4">The sequence shown here is derived from an EMBL/GenBank/DDBJ whole genome shotgun (WGS) entry which is preliminary data.</text>
</comment>
<gene>
    <name evidence="4" type="ORF">EWH70_25070</name>
</gene>
<protein>
    <recommendedName>
        <fullName evidence="3">YdbS-like PH domain-containing protein</fullName>
    </recommendedName>
</protein>
<evidence type="ECO:0000313" key="5">
    <source>
        <dbReference type="Proteomes" id="UP000292003"/>
    </source>
</evidence>
<feature type="domain" description="YdbS-like PH" evidence="3">
    <location>
        <begin position="85"/>
        <end position="164"/>
    </location>
</feature>
<evidence type="ECO:0000256" key="1">
    <source>
        <dbReference type="SAM" id="MobiDB-lite"/>
    </source>
</evidence>
<dbReference type="PIRSF" id="PIRSF026631">
    <property type="entry name" value="UCP026631"/>
    <property type="match status" value="1"/>
</dbReference>
<feature type="transmembrane region" description="Helical" evidence="2">
    <location>
        <begin position="64"/>
        <end position="83"/>
    </location>
</feature>
<evidence type="ECO:0000259" key="3">
    <source>
        <dbReference type="Pfam" id="PF03703"/>
    </source>
</evidence>
<dbReference type="RefSeq" id="WP_130477969.1">
    <property type="nucleotide sequence ID" value="NZ_SFCC01000013.1"/>
</dbReference>
<dbReference type="OrthoDB" id="4121259at2"/>
<evidence type="ECO:0000256" key="2">
    <source>
        <dbReference type="SAM" id="Phobius"/>
    </source>
</evidence>
<feature type="region of interest" description="Disordered" evidence="1">
    <location>
        <begin position="1"/>
        <end position="21"/>
    </location>
</feature>
<dbReference type="Proteomes" id="UP000292003">
    <property type="component" value="Unassembled WGS sequence"/>
</dbReference>
<feature type="transmembrane region" description="Helical" evidence="2">
    <location>
        <begin position="233"/>
        <end position="260"/>
    </location>
</feature>
<dbReference type="PANTHER" id="PTHR34473">
    <property type="entry name" value="UPF0699 TRANSMEMBRANE PROTEIN YDBS"/>
    <property type="match status" value="1"/>
</dbReference>
<accession>A0A4V2ELD2</accession>
<reference evidence="4 5" key="1">
    <citation type="submission" date="2019-02" db="EMBL/GenBank/DDBJ databases">
        <title>Draft genome sequence of Amycolatopsis sp. 8-3EHSu isolated from roots of Suaeda maritima.</title>
        <authorList>
            <person name="Duangmal K."/>
            <person name="Chantavorakit T."/>
        </authorList>
    </citation>
    <scope>NUCLEOTIDE SEQUENCE [LARGE SCALE GENOMIC DNA]</scope>
    <source>
        <strain evidence="4 5">8-3EHSu</strain>
    </source>
</reference>
<proteinExistence type="predicted"/>
<keyword evidence="2" id="KW-0812">Transmembrane</keyword>
<dbReference type="Pfam" id="PF03703">
    <property type="entry name" value="bPH_2"/>
    <property type="match status" value="2"/>
</dbReference>
<feature type="transmembrane region" description="Helical" evidence="2">
    <location>
        <begin position="375"/>
        <end position="395"/>
    </location>
</feature>
<feature type="compositionally biased region" description="Low complexity" evidence="1">
    <location>
        <begin position="9"/>
        <end position="21"/>
    </location>
</feature>
<dbReference type="AlphaFoldDB" id="A0A4V2ELD2"/>
<keyword evidence="2" id="KW-0472">Membrane</keyword>